<dbReference type="Pfam" id="PF14252">
    <property type="entry name" value="DUF4347"/>
    <property type="match status" value="1"/>
</dbReference>
<dbReference type="Gene3D" id="2.60.40.1170">
    <property type="entry name" value="Mu homology domain, subdomain B"/>
    <property type="match status" value="1"/>
</dbReference>
<feature type="non-terminal residue" evidence="4">
    <location>
        <position position="988"/>
    </location>
</feature>
<accession>A0ABT7AQH3</accession>
<reference evidence="4 5" key="1">
    <citation type="submission" date="2023-01" db="EMBL/GenBank/DDBJ databases">
        <title>Novel diversity within Roseofilum (Cyanobacteria; Desertifilaceae) from marine benthic mats with descriptions of four novel species.</title>
        <authorList>
            <person name="Wang Y."/>
            <person name="Berthold D.E."/>
            <person name="Hu J."/>
            <person name="Lefler F.W."/>
            <person name="Laughinghouse H.D. IV."/>
        </authorList>
    </citation>
    <scope>NUCLEOTIDE SEQUENCE [LARGE SCALE GENOMIC DNA]</scope>
    <source>
        <strain evidence="4 5">BLCC-M154</strain>
    </source>
</reference>
<evidence type="ECO:0000259" key="2">
    <source>
        <dbReference type="Pfam" id="PF01345"/>
    </source>
</evidence>
<dbReference type="InterPro" id="IPR013783">
    <property type="entry name" value="Ig-like_fold"/>
</dbReference>
<gene>
    <name evidence="4" type="ORF">PMG71_06930</name>
</gene>
<evidence type="ECO:0000259" key="3">
    <source>
        <dbReference type="Pfam" id="PF14252"/>
    </source>
</evidence>
<evidence type="ECO:0000313" key="4">
    <source>
        <dbReference type="EMBL" id="MDJ1169155.1"/>
    </source>
</evidence>
<feature type="compositionally biased region" description="Low complexity" evidence="1">
    <location>
        <begin position="801"/>
        <end position="815"/>
    </location>
</feature>
<feature type="region of interest" description="Disordered" evidence="1">
    <location>
        <begin position="796"/>
        <end position="815"/>
    </location>
</feature>
<dbReference type="InterPro" id="IPR047589">
    <property type="entry name" value="DUF11_rpt"/>
</dbReference>
<feature type="domain" description="DUF11" evidence="2">
    <location>
        <begin position="689"/>
        <end position="809"/>
    </location>
</feature>
<dbReference type="EMBL" id="JAQOSP010000046">
    <property type="protein sequence ID" value="MDJ1169155.1"/>
    <property type="molecule type" value="Genomic_DNA"/>
</dbReference>
<feature type="domain" description="DUF4347" evidence="3">
    <location>
        <begin position="14"/>
        <end position="181"/>
    </location>
</feature>
<sequence length="988" mass="102415">MSNLSPFPVVRKQIAFIDPQVKDYATLVNGVKSDVEVVILKKDQDGIEQITQHLHTYGKNAHSIEALHVISHGHWGQIQLGSTQLNRENLPYYSQTLQGWSNLLSQSAEILLYGCRVAGNAIGRCFVDRLSELTKRAIAASTTLTGNTALGGTWELGYRTGKMRSELVFDEGAIATYPHTLNADLEITGVTISNNVPNVGNTITYTITLSNNGPDNATGVEVTDSLPSGLTFSGSTPSQGTYDNTTGIWTVGNINNGDNATLEIEATIDLGTSGTILSNTAEITASNPSDPNATNNQATVDTFVGNIQPNPFYSARGNPSQLYLVDITNGNQTFIPGGELAFRSFAITRDSNTGRIYYVGEQSNSTAPVGSQVGYWDPVTQTNTTLPNRTGVDVQFLKLAQAQDGTIYGLAGNTANLYSIDPNTGVATDLGAISGGTPSFSAGSGDAAFDPNNADILYVSVLVSGELRLYKVNVNTLIAEYVGESGLSNVDNSGSLGFGEDGDLYAIVRSNGNNNERRFARLSQTNGTATIIQEPSENSGDFGTLPTPTPDVDFTITKTDGVDNIATGANITYTISLTNNTLPNRVVGLIVQDSIPTSGVDIDSWNASVTNTSGQSNIINGASGTSNEIFTSVNIGPDDTLTILAEGTVIAPANSTIENTVQVPGINDTSPGDDILTDTTNVVATTPPDLSITKTASSSNVSAGDPLTYTLVVSNANPGADVTGIEVQDTLPTGFTYSNANTQAGFSASETGGVVTFTGGSLTAGSTATLTIIGTVTAAASDPFTNTAVVDPNNTIAESNETNNEGTVTPTVTTPSPDLSIIKTASSTNVSAGDPLTYTLVVSNANPGADVTGIEVQDTLPTGFTYSNATTQAGFSASETGGVVTFTGGSLTAGSTATLTIVGTVSNTPTSPFTNTAVVDPNDNITESSESNNSDSATVSFIPVANNDSDTTAQDTDVTFSLTGNDTDVDGDLDPSTVDLDPSTPGIQ</sequence>
<evidence type="ECO:0000256" key="1">
    <source>
        <dbReference type="SAM" id="MobiDB-lite"/>
    </source>
</evidence>
<feature type="region of interest" description="Disordered" evidence="1">
    <location>
        <begin position="911"/>
        <end position="938"/>
    </location>
</feature>
<dbReference type="Pfam" id="PF01345">
    <property type="entry name" value="DUF11"/>
    <property type="match status" value="3"/>
</dbReference>
<dbReference type="InterPro" id="IPR051172">
    <property type="entry name" value="Chlamydia_OmcB"/>
</dbReference>
<proteinExistence type="predicted"/>
<organism evidence="4 5">
    <name type="scientific">Roseofilum acuticapitatum BLCC-M154</name>
    <dbReference type="NCBI Taxonomy" id="3022444"/>
    <lineage>
        <taxon>Bacteria</taxon>
        <taxon>Bacillati</taxon>
        <taxon>Cyanobacteriota</taxon>
        <taxon>Cyanophyceae</taxon>
        <taxon>Desertifilales</taxon>
        <taxon>Desertifilaceae</taxon>
        <taxon>Roseofilum</taxon>
        <taxon>Roseofilum acuticapitatum</taxon>
    </lineage>
</organism>
<name>A0ABT7AQH3_9CYAN</name>
<evidence type="ECO:0000313" key="5">
    <source>
        <dbReference type="Proteomes" id="UP001235303"/>
    </source>
</evidence>
<keyword evidence="5" id="KW-1185">Reference proteome</keyword>
<dbReference type="InterPro" id="IPR001434">
    <property type="entry name" value="OmcB-like_DUF11"/>
</dbReference>
<feature type="domain" description="DUF11" evidence="2">
    <location>
        <begin position="818"/>
        <end position="939"/>
    </location>
</feature>
<feature type="domain" description="DUF11" evidence="2">
    <location>
        <begin position="184"/>
        <end position="301"/>
    </location>
</feature>
<dbReference type="PANTHER" id="PTHR34819:SF3">
    <property type="entry name" value="CELL SURFACE PROTEIN"/>
    <property type="match status" value="1"/>
</dbReference>
<dbReference type="Proteomes" id="UP001235303">
    <property type="component" value="Unassembled WGS sequence"/>
</dbReference>
<dbReference type="SUPFAM" id="SSF50960">
    <property type="entry name" value="TolB, C-terminal domain"/>
    <property type="match status" value="1"/>
</dbReference>
<comment type="caution">
    <text evidence="4">The sequence shown here is derived from an EMBL/GenBank/DDBJ whole genome shotgun (WGS) entry which is preliminary data.</text>
</comment>
<feature type="region of interest" description="Disordered" evidence="1">
    <location>
        <begin position="964"/>
        <end position="988"/>
    </location>
</feature>
<dbReference type="PANTHER" id="PTHR34819">
    <property type="entry name" value="LARGE CYSTEINE-RICH PERIPLASMIC PROTEIN OMCB"/>
    <property type="match status" value="1"/>
</dbReference>
<dbReference type="Gene3D" id="2.60.40.10">
    <property type="entry name" value="Immunoglobulins"/>
    <property type="match status" value="2"/>
</dbReference>
<dbReference type="RefSeq" id="WP_283752916.1">
    <property type="nucleotide sequence ID" value="NZ_JAQOSP010000046.1"/>
</dbReference>
<protein>
    <submittedName>
        <fullName evidence="4">DUF4347 domain-containing protein</fullName>
    </submittedName>
</protein>
<dbReference type="NCBIfam" id="TIGR01451">
    <property type="entry name" value="B_ant_repeat"/>
    <property type="match status" value="3"/>
</dbReference>
<dbReference type="InterPro" id="IPR025592">
    <property type="entry name" value="DUF4347"/>
</dbReference>